<dbReference type="GO" id="GO:0009401">
    <property type="term" value="P:phosphoenolpyruvate-dependent sugar phosphotransferase system"/>
    <property type="evidence" value="ECO:0007669"/>
    <property type="project" value="InterPro"/>
</dbReference>
<feature type="transmembrane region" description="Helical" evidence="9">
    <location>
        <begin position="396"/>
        <end position="414"/>
    </location>
</feature>
<organism evidence="14 16">
    <name type="scientific">Mediterraneibacter gnavus</name>
    <name type="common">Ruminococcus gnavus</name>
    <dbReference type="NCBI Taxonomy" id="33038"/>
    <lineage>
        <taxon>Bacteria</taxon>
        <taxon>Bacillati</taxon>
        <taxon>Bacillota</taxon>
        <taxon>Clostridia</taxon>
        <taxon>Lachnospirales</taxon>
        <taxon>Lachnospiraceae</taxon>
        <taxon>Mediterraneibacter</taxon>
    </lineage>
</organism>
<dbReference type="PANTHER" id="PTHR33989">
    <property type="match status" value="1"/>
</dbReference>
<evidence type="ECO:0000259" key="10">
    <source>
        <dbReference type="PROSITE" id="PS51105"/>
    </source>
</evidence>
<dbReference type="Proteomes" id="UP000235093">
    <property type="component" value="Unassembled WGS sequence"/>
</dbReference>
<dbReference type="GO" id="GO:0005886">
    <property type="term" value="C:plasma membrane"/>
    <property type="evidence" value="ECO:0007669"/>
    <property type="project" value="UniProtKB-SubCell"/>
</dbReference>
<keyword evidence="3 8" id="KW-1003">Cell membrane</keyword>
<keyword evidence="6 9" id="KW-1133">Transmembrane helix</keyword>
<evidence type="ECO:0000256" key="5">
    <source>
        <dbReference type="ARBA" id="ARBA00022692"/>
    </source>
</evidence>
<dbReference type="InterPro" id="IPR004501">
    <property type="entry name" value="PTS_EIIC_3"/>
</dbReference>
<feature type="transmembrane region" description="Helical" evidence="9">
    <location>
        <begin position="30"/>
        <end position="52"/>
    </location>
</feature>
<dbReference type="RefSeq" id="WP_022036795.1">
    <property type="nucleotide sequence ID" value="NZ_CACRUU010000024.1"/>
</dbReference>
<feature type="transmembrane region" description="Helical" evidence="9">
    <location>
        <begin position="72"/>
        <end position="90"/>
    </location>
</feature>
<keyword evidence="5 9" id="KW-0812">Transmembrane</keyword>
<gene>
    <name evidence="13" type="ORF">CDL18_11770</name>
    <name evidence="14" type="ORF">CDL23_05460</name>
    <name evidence="12" type="ORF">OZZ16_12855</name>
    <name evidence="11" type="ORF">OZZ17_15275</name>
</gene>
<evidence type="ECO:0000313" key="16">
    <source>
        <dbReference type="Proteomes" id="UP000235093"/>
    </source>
</evidence>
<dbReference type="PANTHER" id="PTHR33989:SF4">
    <property type="entry name" value="PTS SYSTEM N,N'-DIACETYLCHITOBIOSE-SPECIFIC EIIC COMPONENT"/>
    <property type="match status" value="1"/>
</dbReference>
<keyword evidence="7 8" id="KW-0472">Membrane</keyword>
<proteinExistence type="predicted"/>
<protein>
    <recommendedName>
        <fullName evidence="8">Permease IIC component</fullName>
    </recommendedName>
</protein>
<evidence type="ECO:0000313" key="12">
    <source>
        <dbReference type="EMBL" id="MCZ0690780.1"/>
    </source>
</evidence>
<dbReference type="Pfam" id="PF02378">
    <property type="entry name" value="PTS_EIIC"/>
    <property type="match status" value="1"/>
</dbReference>
<evidence type="ECO:0000313" key="15">
    <source>
        <dbReference type="Proteomes" id="UP000234849"/>
    </source>
</evidence>
<dbReference type="Proteomes" id="UP001079535">
    <property type="component" value="Unassembled WGS sequence"/>
</dbReference>
<name>A0A2N5PLA0_MEDGN</name>
<evidence type="ECO:0000256" key="6">
    <source>
        <dbReference type="ARBA" id="ARBA00022989"/>
    </source>
</evidence>
<feature type="transmembrane region" description="Helical" evidence="9">
    <location>
        <begin position="136"/>
        <end position="155"/>
    </location>
</feature>
<evidence type="ECO:0000256" key="8">
    <source>
        <dbReference type="PIRNR" id="PIRNR006351"/>
    </source>
</evidence>
<dbReference type="Proteomes" id="UP001076974">
    <property type="component" value="Unassembled WGS sequence"/>
</dbReference>
<feature type="transmembrane region" description="Helical" evidence="9">
    <location>
        <begin position="176"/>
        <end position="202"/>
    </location>
</feature>
<comment type="caution">
    <text evidence="14">The sequence shown here is derived from an EMBL/GenBank/DDBJ whole genome shotgun (WGS) entry which is preliminary data.</text>
</comment>
<dbReference type="InterPro" id="IPR051088">
    <property type="entry name" value="PTS_Sugar-EIIC/EIIB"/>
</dbReference>
<evidence type="ECO:0000256" key="9">
    <source>
        <dbReference type="SAM" id="Phobius"/>
    </source>
</evidence>
<dbReference type="EMBL" id="JAPRAY010000025">
    <property type="protein sequence ID" value="MCZ0668875.1"/>
    <property type="molecule type" value="Genomic_DNA"/>
</dbReference>
<keyword evidence="4 8" id="KW-0762">Sugar transport</keyword>
<accession>A0A2N5PLA0</accession>
<evidence type="ECO:0000313" key="14">
    <source>
        <dbReference type="EMBL" id="PLT76451.1"/>
    </source>
</evidence>
<evidence type="ECO:0000256" key="1">
    <source>
        <dbReference type="ARBA" id="ARBA00004651"/>
    </source>
</evidence>
<evidence type="ECO:0000256" key="3">
    <source>
        <dbReference type="ARBA" id="ARBA00022475"/>
    </source>
</evidence>
<sequence length="437" mass="47338">MQKLMNEKIIPKIMAFVNLKGIQAIKDGMVYSMPLLIVGSVFLIITNFPIQAVVDILEQTGIKAVLEQANGATFNISAMIAVLGISYNYIKLEGQEPLSGAIVALGVFIMMTPASITTESGDIVGGIINKSWTAGQGMVGAIIVGLIVGFVYCWFLKKDIRIKMPAGVPEGVSNAFSALIPGAVIVVGATIVHGICSMGFHTTAMETIYNMIQTPLQGMTDSIGGAVLMCFLTPFLWFFGVHGSTIVGGIMTGILQANSLENQALLDKGIELTVKNGGHIVTMQFFDQFINVTGAGLTIGLVIYMFFMAKSKQMKTLGKLEMVPALFNINEPILFGLPVVMNPMLAFPFIAMPVISCILQYIALYTGLCPLYGATQIPWTCPPIISGFLIGGWRTALLQLAIFIISFFVYLPFAKRVDKLNLMKEAEAEKETEDEDW</sequence>
<evidence type="ECO:0000256" key="2">
    <source>
        <dbReference type="ARBA" id="ARBA00022448"/>
    </source>
</evidence>
<dbReference type="GO" id="GO:0008982">
    <property type="term" value="F:protein-N(PI)-phosphohistidine-sugar phosphotransferase activity"/>
    <property type="evidence" value="ECO:0007669"/>
    <property type="project" value="UniProtKB-UniRule"/>
</dbReference>
<dbReference type="Proteomes" id="UP000234849">
    <property type="component" value="Unassembled WGS sequence"/>
</dbReference>
<feature type="transmembrane region" description="Helical" evidence="9">
    <location>
        <begin position="289"/>
        <end position="307"/>
    </location>
</feature>
<evidence type="ECO:0000256" key="4">
    <source>
        <dbReference type="ARBA" id="ARBA00022597"/>
    </source>
</evidence>
<comment type="subcellular location">
    <subcellularLocation>
        <location evidence="1">Cell membrane</location>
        <topology evidence="1">Multi-pass membrane protein</topology>
    </subcellularLocation>
</comment>
<evidence type="ECO:0000313" key="13">
    <source>
        <dbReference type="EMBL" id="PLT53664.1"/>
    </source>
</evidence>
<dbReference type="AlphaFoldDB" id="A0A2N5PLA0"/>
<dbReference type="EMBL" id="NIHM01000017">
    <property type="protein sequence ID" value="PLT53664.1"/>
    <property type="molecule type" value="Genomic_DNA"/>
</dbReference>
<reference evidence="15 16" key="1">
    <citation type="journal article" date="2017" name="Genome Med.">
        <title>A novel Ruminococcus gnavus clade enriched in inflammatory bowel disease patients.</title>
        <authorList>
            <person name="Hall A.B."/>
            <person name="Yassour M."/>
            <person name="Sauk J."/>
            <person name="Garner A."/>
            <person name="Jiang X."/>
            <person name="Arthur T."/>
            <person name="Lagoudas G.K."/>
            <person name="Vatanen T."/>
            <person name="Fornelos N."/>
            <person name="Wilson R."/>
            <person name="Bertha M."/>
            <person name="Cohen M."/>
            <person name="Garber J."/>
            <person name="Khalili H."/>
            <person name="Gevers D."/>
            <person name="Ananthakrishnan A.N."/>
            <person name="Kugathasan S."/>
            <person name="Lander E.S."/>
            <person name="Blainey P."/>
            <person name="Vlamakis H."/>
            <person name="Xavier R.J."/>
            <person name="Huttenhower C."/>
        </authorList>
    </citation>
    <scope>NUCLEOTIDE SEQUENCE [LARGE SCALE GENOMIC DNA]</scope>
    <source>
        <strain evidence="13 15">RJX1118</strain>
        <strain evidence="14 16">RJX1125</strain>
    </source>
</reference>
<feature type="transmembrane region" description="Helical" evidence="9">
    <location>
        <begin position="222"/>
        <end position="241"/>
    </location>
</feature>
<dbReference type="PROSITE" id="PS51105">
    <property type="entry name" value="PTS_EIIC_TYPE_3"/>
    <property type="match status" value="1"/>
</dbReference>
<evidence type="ECO:0000313" key="11">
    <source>
        <dbReference type="EMBL" id="MCZ0668875.1"/>
    </source>
</evidence>
<dbReference type="InterPro" id="IPR004796">
    <property type="entry name" value="PTS_IIC_cello"/>
</dbReference>
<evidence type="ECO:0000256" key="7">
    <source>
        <dbReference type="ARBA" id="ARBA00023136"/>
    </source>
</evidence>
<dbReference type="PIRSF" id="PIRSF006351">
    <property type="entry name" value="PTS_EIIC-Cellobiose"/>
    <property type="match status" value="1"/>
</dbReference>
<dbReference type="InterPro" id="IPR003352">
    <property type="entry name" value="PTS_EIIC"/>
</dbReference>
<dbReference type="NCBIfam" id="TIGR00410">
    <property type="entry name" value="lacE"/>
    <property type="match status" value="1"/>
</dbReference>
<keyword evidence="2 8" id="KW-0813">Transport</keyword>
<reference evidence="11" key="2">
    <citation type="submission" date="2022-11" db="EMBL/GenBank/DDBJ databases">
        <title>Temperate bacteriophages infecting mucin-degrading bacterium Ruminococcus gnavus from the human gut.</title>
        <authorList>
            <person name="Buttimer C."/>
        </authorList>
    </citation>
    <scope>NUCLEOTIDE SEQUENCE</scope>
    <source>
        <strain evidence="11">CCUG 49994</strain>
        <strain evidence="12">CCUG 52279</strain>
    </source>
</reference>
<dbReference type="EMBL" id="NIHT01000006">
    <property type="protein sequence ID" value="PLT76451.1"/>
    <property type="molecule type" value="Genomic_DNA"/>
</dbReference>
<feature type="domain" description="PTS EIIC type-3" evidence="10">
    <location>
        <begin position="5"/>
        <end position="413"/>
    </location>
</feature>
<feature type="transmembrane region" description="Helical" evidence="9">
    <location>
        <begin position="97"/>
        <end position="116"/>
    </location>
</feature>
<comment type="function">
    <text evidence="8">The phosphoenolpyruvate-dependent sugar phosphotransferase system (PTS), a major carbohydrate active -transport system, catalyzes the phosphorylation of incoming sugar substrates concomitant with their translocation across the cell membrane.</text>
</comment>
<dbReference type="EMBL" id="JAPRBD010000021">
    <property type="protein sequence ID" value="MCZ0690780.1"/>
    <property type="molecule type" value="Genomic_DNA"/>
</dbReference>
<dbReference type="GO" id="GO:1901264">
    <property type="term" value="P:carbohydrate derivative transport"/>
    <property type="evidence" value="ECO:0007669"/>
    <property type="project" value="TreeGrafter"/>
</dbReference>